<dbReference type="Proteomes" id="UP000192491">
    <property type="component" value="Unassembled WGS sequence"/>
</dbReference>
<protein>
    <recommendedName>
        <fullName evidence="4">DUF3108 domain-containing protein</fullName>
    </recommendedName>
</protein>
<comment type="caution">
    <text evidence="2">The sequence shown here is derived from an EMBL/GenBank/DDBJ whole genome shotgun (WGS) entry which is preliminary data.</text>
</comment>
<accession>A0A1Y1QGI3</accession>
<name>A0A1Y1QGI3_9GAMM</name>
<evidence type="ECO:0000313" key="2">
    <source>
        <dbReference type="EMBL" id="OQX05139.1"/>
    </source>
</evidence>
<feature type="chain" id="PRO_5013322176" description="DUF3108 domain-containing protein" evidence="1">
    <location>
        <begin position="21"/>
        <end position="228"/>
    </location>
</feature>
<sequence length="228" mass="25276">MKLLWIVSAVLAFAASPSAAAPDAFQASYTVSAKGLDMGVMKASLRYTGDTYTYQKVTEANGLAALLSGDTLTERSSGTKQAAHLLPQDYLHHHKNKRKDKKDEFRFTTPTQVAGAVDGNAYQLSVPAGTLDMAVLELYLMDALATDQALNYHVVSKGKVQDYRLRKLGKETIEVPAGRYECEKLEVLHNNKTRQTTLWLAPALNYALVQVRHQEDGEVIETRLKNYQ</sequence>
<dbReference type="EMBL" id="MTEJ01000304">
    <property type="protein sequence ID" value="OQX05139.1"/>
    <property type="molecule type" value="Genomic_DNA"/>
</dbReference>
<dbReference type="AlphaFoldDB" id="A0A1Y1QGI3"/>
<feature type="signal peptide" evidence="1">
    <location>
        <begin position="1"/>
        <end position="20"/>
    </location>
</feature>
<dbReference type="Pfam" id="PF11306">
    <property type="entry name" value="DUF3108"/>
    <property type="match status" value="1"/>
</dbReference>
<evidence type="ECO:0008006" key="4">
    <source>
        <dbReference type="Google" id="ProtNLM"/>
    </source>
</evidence>
<evidence type="ECO:0000256" key="1">
    <source>
        <dbReference type="SAM" id="SignalP"/>
    </source>
</evidence>
<reference evidence="2 3" key="1">
    <citation type="submission" date="2017-01" db="EMBL/GenBank/DDBJ databases">
        <title>Novel large sulfur bacteria in the metagenomes of groundwater-fed chemosynthetic microbial mats in the Lake Huron basin.</title>
        <authorList>
            <person name="Sharrar A.M."/>
            <person name="Flood B.E."/>
            <person name="Bailey J.V."/>
            <person name="Jones D.S."/>
            <person name="Biddanda B."/>
            <person name="Ruberg S.A."/>
            <person name="Marcus D.N."/>
            <person name="Dick G.J."/>
        </authorList>
    </citation>
    <scope>NUCLEOTIDE SEQUENCE [LARGE SCALE GENOMIC DNA]</scope>
    <source>
        <strain evidence="2">A8</strain>
    </source>
</reference>
<organism evidence="2 3">
    <name type="scientific">Thiothrix lacustris</name>
    <dbReference type="NCBI Taxonomy" id="525917"/>
    <lineage>
        <taxon>Bacteria</taxon>
        <taxon>Pseudomonadati</taxon>
        <taxon>Pseudomonadota</taxon>
        <taxon>Gammaproteobacteria</taxon>
        <taxon>Thiotrichales</taxon>
        <taxon>Thiotrichaceae</taxon>
        <taxon>Thiothrix</taxon>
    </lineage>
</organism>
<keyword evidence="1" id="KW-0732">Signal</keyword>
<dbReference type="InterPro" id="IPR021457">
    <property type="entry name" value="DUF3108"/>
</dbReference>
<evidence type="ECO:0000313" key="3">
    <source>
        <dbReference type="Proteomes" id="UP000192491"/>
    </source>
</evidence>
<gene>
    <name evidence="2" type="ORF">BWK73_34425</name>
</gene>
<proteinExistence type="predicted"/>